<evidence type="ECO:0000313" key="7">
    <source>
        <dbReference type="EMBL" id="CAG6492657.1"/>
    </source>
</evidence>
<feature type="signal peptide" evidence="4">
    <location>
        <begin position="1"/>
        <end position="18"/>
    </location>
</feature>
<dbReference type="SUPFAM" id="SSF57716">
    <property type="entry name" value="Glucocorticoid receptor-like (DNA-binding domain)"/>
    <property type="match status" value="1"/>
</dbReference>
<evidence type="ECO:0000256" key="4">
    <source>
        <dbReference type="SAM" id="SignalP"/>
    </source>
</evidence>
<keyword evidence="1" id="KW-0863">Zinc-finger</keyword>
<feature type="binding site" evidence="2">
    <location>
        <position position="320"/>
    </location>
    <ligand>
        <name>Zn(2+)</name>
        <dbReference type="ChEBI" id="CHEBI:29105"/>
    </ligand>
</feature>
<feature type="binding site" evidence="2">
    <location>
        <position position="323"/>
    </location>
    <ligand>
        <name>Zn(2+)</name>
        <dbReference type="ChEBI" id="CHEBI:29105"/>
    </ligand>
</feature>
<dbReference type="Pfam" id="PF07776">
    <property type="entry name" value="zf-AD"/>
    <property type="match status" value="1"/>
</dbReference>
<dbReference type="Gene3D" id="3.40.1800.20">
    <property type="match status" value="1"/>
</dbReference>
<feature type="binding site" evidence="2">
    <location>
        <position position="365"/>
    </location>
    <ligand>
        <name>Zn(2+)</name>
        <dbReference type="ChEBI" id="CHEBI:29105"/>
    </ligand>
</feature>
<feature type="domain" description="ZAD" evidence="6">
    <location>
        <begin position="318"/>
        <end position="392"/>
    </location>
</feature>
<evidence type="ECO:0000259" key="5">
    <source>
        <dbReference type="PROSITE" id="PS50157"/>
    </source>
</evidence>
<dbReference type="PROSITE" id="PS51915">
    <property type="entry name" value="ZAD"/>
    <property type="match status" value="1"/>
</dbReference>
<dbReference type="PROSITE" id="PS50157">
    <property type="entry name" value="ZINC_FINGER_C2H2_2"/>
    <property type="match status" value="1"/>
</dbReference>
<evidence type="ECO:0000256" key="3">
    <source>
        <dbReference type="SAM" id="MobiDB-lite"/>
    </source>
</evidence>
<feature type="domain" description="C2H2-type" evidence="5">
    <location>
        <begin position="454"/>
        <end position="482"/>
    </location>
</feature>
<evidence type="ECO:0000256" key="2">
    <source>
        <dbReference type="PROSITE-ProRule" id="PRU01263"/>
    </source>
</evidence>
<reference evidence="7" key="1">
    <citation type="submission" date="2021-05" db="EMBL/GenBank/DDBJ databases">
        <authorList>
            <person name="Alioto T."/>
            <person name="Alioto T."/>
            <person name="Gomez Garrido J."/>
        </authorList>
    </citation>
    <scope>NUCLEOTIDE SEQUENCE</scope>
</reference>
<dbReference type="GO" id="GO:0008270">
    <property type="term" value="F:zinc ion binding"/>
    <property type="evidence" value="ECO:0007669"/>
    <property type="project" value="UniProtKB-UniRule"/>
</dbReference>
<dbReference type="AlphaFoldDB" id="A0A8D8G175"/>
<feature type="binding site" evidence="2">
    <location>
        <position position="368"/>
    </location>
    <ligand>
        <name>Zn(2+)</name>
        <dbReference type="ChEBI" id="CHEBI:29105"/>
    </ligand>
</feature>
<name>A0A8D8G175_CULPI</name>
<evidence type="ECO:0000256" key="1">
    <source>
        <dbReference type="PROSITE-ProRule" id="PRU00042"/>
    </source>
</evidence>
<feature type="compositionally biased region" description="Polar residues" evidence="3">
    <location>
        <begin position="291"/>
        <end position="301"/>
    </location>
</feature>
<protein>
    <submittedName>
        <fullName evidence="7">(northern house mosquito) hypothetical protein</fullName>
    </submittedName>
</protein>
<sequence>MRGGACFYLALILKVVATRPTRQESFAMDSPRNSKVRSGGKVSNSMRDIVEINPCGAYCRMPRCRFMHRVYRSFHFYEHFRKEHPEEARRRGLLQNVGPTSVAQHINRIPEINSALRPRSTLPLRQLVLEYISMDDDGIHCELTSGEPKCTYVQQNFNHPNFARHFCKKHPVEASLKGFCRGFLEGVLEKSVLKSSQKEVIPEKNKPRKAVLDYVMREKEGWRCRIAGSYCPFVRKVFVTEKFRRHFRLKHPGEAKEYGFFEALVQPKKGRGKILVQKQRVESEVQPMDNFSTSWHAGNSTENDENLDQKTPSEDPSEYCRLCFTASEVLEPIYDPLDGTDLAEAIAACTNVQLDPDEDHQSQICVGCRRKLLEIQRFQGQCQRLNNIVVRDRQELKCAPIETALVDVEPAAAFLVEMIKTEPEDTITIEQESPPLEEGTDEQLPYNQLETGWFGCRMCKRTFHSLTAMTAHLRNAHDQAEPPVPSGSVAEDESMSSFRVVMVGDVTYYKCTDCDTLMRVRRNVLRHWRRFHRDGSRQGKRVYCAESGCGQFFMEGRAHKNHLEFFHGIRLLDYKAKYSE</sequence>
<accession>A0A8D8G175</accession>
<dbReference type="EMBL" id="HBUE01121651">
    <property type="protein sequence ID" value="CAG6492657.1"/>
    <property type="molecule type" value="Transcribed_RNA"/>
</dbReference>
<dbReference type="InterPro" id="IPR012934">
    <property type="entry name" value="Znf_AD"/>
</dbReference>
<dbReference type="SMART" id="SM00355">
    <property type="entry name" value="ZnF_C2H2"/>
    <property type="match status" value="3"/>
</dbReference>
<organism evidence="7">
    <name type="scientific">Culex pipiens</name>
    <name type="common">House mosquito</name>
    <dbReference type="NCBI Taxonomy" id="7175"/>
    <lineage>
        <taxon>Eukaryota</taxon>
        <taxon>Metazoa</taxon>
        <taxon>Ecdysozoa</taxon>
        <taxon>Arthropoda</taxon>
        <taxon>Hexapoda</taxon>
        <taxon>Insecta</taxon>
        <taxon>Pterygota</taxon>
        <taxon>Neoptera</taxon>
        <taxon>Endopterygota</taxon>
        <taxon>Diptera</taxon>
        <taxon>Nematocera</taxon>
        <taxon>Culicoidea</taxon>
        <taxon>Culicidae</taxon>
        <taxon>Culicinae</taxon>
        <taxon>Culicini</taxon>
        <taxon>Culex</taxon>
        <taxon>Culex</taxon>
    </lineage>
</organism>
<feature type="region of interest" description="Disordered" evidence="3">
    <location>
        <begin position="291"/>
        <end position="314"/>
    </location>
</feature>
<dbReference type="PROSITE" id="PS00028">
    <property type="entry name" value="ZINC_FINGER_C2H2_1"/>
    <property type="match status" value="2"/>
</dbReference>
<dbReference type="GO" id="GO:0005634">
    <property type="term" value="C:nucleus"/>
    <property type="evidence" value="ECO:0007669"/>
    <property type="project" value="InterPro"/>
</dbReference>
<dbReference type="SMART" id="SM00868">
    <property type="entry name" value="zf-AD"/>
    <property type="match status" value="1"/>
</dbReference>
<proteinExistence type="predicted"/>
<keyword evidence="2" id="KW-0862">Zinc</keyword>
<keyword evidence="2" id="KW-0479">Metal-binding</keyword>
<feature type="chain" id="PRO_5034746570" evidence="4">
    <location>
        <begin position="19"/>
        <end position="580"/>
    </location>
</feature>
<evidence type="ECO:0000259" key="6">
    <source>
        <dbReference type="PROSITE" id="PS51915"/>
    </source>
</evidence>
<keyword evidence="4" id="KW-0732">Signal</keyword>
<dbReference type="InterPro" id="IPR013087">
    <property type="entry name" value="Znf_C2H2_type"/>
</dbReference>